<feature type="region of interest" description="Disordered" evidence="1">
    <location>
        <begin position="1"/>
        <end position="29"/>
    </location>
</feature>
<reference evidence="2" key="2">
    <citation type="submission" date="2025-08" db="UniProtKB">
        <authorList>
            <consortium name="Ensembl"/>
        </authorList>
    </citation>
    <scope>IDENTIFICATION</scope>
</reference>
<accession>H2Z3K0</accession>
<dbReference type="GeneTree" id="ENSGT00950000182976"/>
<sequence>MKVPPCEKNNNNSSSRLVPGGNPVKSGLTGRNLFRSVQNLDVLNEENFERLNSFPMKPALSQQSIYVGNNNSDLVDQLMDSDGENNNQQQVLAGEWHDPATNPDDFSSVEDLLVNMSHTMRSELELNLMADDTAPNTAFTVIEATARGHNNNRHSWRSCDDEMAPLLSDDCYQDIKPQARSYDRDTNLNYRSLPRSRQMKIKKPAESDPTFSKKQPCKSELYKCKSQSSIIARREVPPTPIETDVNRVKTRIMRLPF</sequence>
<organism evidence="2 3">
    <name type="scientific">Ciona savignyi</name>
    <name type="common">Pacific transparent sea squirt</name>
    <dbReference type="NCBI Taxonomy" id="51511"/>
    <lineage>
        <taxon>Eukaryota</taxon>
        <taxon>Metazoa</taxon>
        <taxon>Chordata</taxon>
        <taxon>Tunicata</taxon>
        <taxon>Ascidiacea</taxon>
        <taxon>Phlebobranchia</taxon>
        <taxon>Cionidae</taxon>
        <taxon>Ciona</taxon>
    </lineage>
</organism>
<reference evidence="2" key="3">
    <citation type="submission" date="2025-09" db="UniProtKB">
        <authorList>
            <consortium name="Ensembl"/>
        </authorList>
    </citation>
    <scope>IDENTIFICATION</scope>
</reference>
<evidence type="ECO:0000256" key="1">
    <source>
        <dbReference type="SAM" id="MobiDB-lite"/>
    </source>
</evidence>
<name>H2Z3K0_CIOSA</name>
<dbReference type="AlphaFoldDB" id="H2Z3K0"/>
<dbReference type="Ensembl" id="ENSCSAVT00000012303.1">
    <property type="protein sequence ID" value="ENSCSAVP00000012162.1"/>
    <property type="gene ID" value="ENSCSAVG00000007158.1"/>
</dbReference>
<reference evidence="3" key="1">
    <citation type="submission" date="2003-08" db="EMBL/GenBank/DDBJ databases">
        <authorList>
            <person name="Birren B."/>
            <person name="Nusbaum C."/>
            <person name="Abebe A."/>
            <person name="Abouelleil A."/>
            <person name="Adekoya E."/>
            <person name="Ait-zahra M."/>
            <person name="Allen N."/>
            <person name="Allen T."/>
            <person name="An P."/>
            <person name="Anderson M."/>
            <person name="Anderson S."/>
            <person name="Arachchi H."/>
            <person name="Armbruster J."/>
            <person name="Bachantsang P."/>
            <person name="Baldwin J."/>
            <person name="Barry A."/>
            <person name="Bayul T."/>
            <person name="Blitshsteyn B."/>
            <person name="Bloom T."/>
            <person name="Blye J."/>
            <person name="Boguslavskiy L."/>
            <person name="Borowsky M."/>
            <person name="Boukhgalter B."/>
            <person name="Brunache A."/>
            <person name="Butler J."/>
            <person name="Calixte N."/>
            <person name="Calvo S."/>
            <person name="Camarata J."/>
            <person name="Campo K."/>
            <person name="Chang J."/>
            <person name="Cheshatsang Y."/>
            <person name="Citroen M."/>
            <person name="Collymore A."/>
            <person name="Considine T."/>
            <person name="Cook A."/>
            <person name="Cooke P."/>
            <person name="Corum B."/>
            <person name="Cuomo C."/>
            <person name="David R."/>
            <person name="Dawoe T."/>
            <person name="Degray S."/>
            <person name="Dodge S."/>
            <person name="Dooley K."/>
            <person name="Dorje P."/>
            <person name="Dorjee K."/>
            <person name="Dorris L."/>
            <person name="Duffey N."/>
            <person name="Dupes A."/>
            <person name="Elkins T."/>
            <person name="Engels R."/>
            <person name="Erickson J."/>
            <person name="Farina A."/>
            <person name="Faro S."/>
            <person name="Ferreira P."/>
            <person name="Fischer H."/>
            <person name="Fitzgerald M."/>
            <person name="Foley K."/>
            <person name="Gage D."/>
            <person name="Galagan J."/>
            <person name="Gearin G."/>
            <person name="Gnerre S."/>
            <person name="Gnirke A."/>
            <person name="Goyette A."/>
            <person name="Graham J."/>
            <person name="Grandbois E."/>
            <person name="Gyaltsen K."/>
            <person name="Hafez N."/>
            <person name="Hagopian D."/>
            <person name="Hagos B."/>
            <person name="Hall J."/>
            <person name="Hatcher B."/>
            <person name="Heller A."/>
            <person name="Higgins H."/>
            <person name="Honan T."/>
            <person name="Horn A."/>
            <person name="Houde N."/>
            <person name="Hughes L."/>
            <person name="Hulme W."/>
            <person name="Husby E."/>
            <person name="Iliev I."/>
            <person name="Jaffe D."/>
            <person name="Jones C."/>
            <person name="Kamal M."/>
            <person name="Kamat A."/>
            <person name="Kamvysselis M."/>
            <person name="Karlsson E."/>
            <person name="Kells C."/>
            <person name="Kieu A."/>
            <person name="Kisner P."/>
            <person name="Kodira C."/>
            <person name="Kulbokas E."/>
            <person name="Labutti K."/>
            <person name="Lama D."/>
            <person name="Landers T."/>
            <person name="Leger J."/>
            <person name="Levine S."/>
            <person name="Lewis D."/>
            <person name="Lewis T."/>
            <person name="Lindblad-toh K."/>
            <person name="Liu X."/>
            <person name="Lokyitsang T."/>
            <person name="Lokyitsang Y."/>
            <person name="Lucien O."/>
            <person name="Lui A."/>
            <person name="Ma L.J."/>
            <person name="Mabbitt R."/>
            <person name="Macdonald J."/>
            <person name="Maclean C."/>
            <person name="Major J."/>
            <person name="Manning J."/>
            <person name="Marabella R."/>
            <person name="Maru K."/>
            <person name="Matthews C."/>
            <person name="Mauceli E."/>
            <person name="Mccarthy M."/>
            <person name="Mcdonough S."/>
            <person name="Mcghee T."/>
            <person name="Meldrim J."/>
            <person name="Meneus L."/>
            <person name="Mesirov J."/>
            <person name="Mihalev A."/>
            <person name="Mihova T."/>
            <person name="Mikkelsen T."/>
            <person name="Mlenga V."/>
            <person name="Moru K."/>
            <person name="Mozes J."/>
            <person name="Mulrain L."/>
            <person name="Munson G."/>
            <person name="Naylor J."/>
            <person name="Newes C."/>
            <person name="Nguyen C."/>
            <person name="Nguyen N."/>
            <person name="Nguyen T."/>
            <person name="Nicol R."/>
            <person name="Nielsen C."/>
            <person name="Nizzari M."/>
            <person name="Norbu C."/>
            <person name="Norbu N."/>
            <person name="O'donnell P."/>
            <person name="Okoawo O."/>
            <person name="O'leary S."/>
            <person name="Omotosho B."/>
            <person name="O'neill K."/>
            <person name="Osman S."/>
            <person name="Parker S."/>
            <person name="Perrin D."/>
            <person name="Phunkhang P."/>
            <person name="Piqani B."/>
            <person name="Purcell S."/>
            <person name="Rachupka T."/>
            <person name="Ramasamy U."/>
            <person name="Rameau R."/>
            <person name="Ray V."/>
            <person name="Raymond C."/>
            <person name="Retta R."/>
            <person name="Richardson S."/>
            <person name="Rise C."/>
            <person name="Rodriguez J."/>
            <person name="Rogers J."/>
            <person name="Rogov P."/>
            <person name="Rutman M."/>
            <person name="Schupbach R."/>
            <person name="Seaman C."/>
            <person name="Settipalli S."/>
            <person name="Sharpe T."/>
            <person name="Sheridan J."/>
            <person name="Sherpa N."/>
            <person name="Shi J."/>
            <person name="Smirnov S."/>
            <person name="Smith C."/>
            <person name="Sougnez C."/>
            <person name="Spencer B."/>
            <person name="Stalker J."/>
            <person name="Stange-thomann N."/>
            <person name="Stavropoulos S."/>
            <person name="Stetson K."/>
            <person name="Stone C."/>
            <person name="Stone S."/>
            <person name="Stubbs M."/>
            <person name="Talamas J."/>
            <person name="Tchuinga P."/>
            <person name="Tenzing P."/>
            <person name="Tesfaye S."/>
            <person name="Theodore J."/>
            <person name="Thoulutsang Y."/>
            <person name="Topham K."/>
            <person name="Towey S."/>
            <person name="Tsamla T."/>
            <person name="Tsomo N."/>
            <person name="Vallee D."/>
            <person name="Vassiliev H."/>
            <person name="Venkataraman V."/>
            <person name="Vinson J."/>
            <person name="Vo A."/>
            <person name="Wade C."/>
            <person name="Wang S."/>
            <person name="Wangchuk T."/>
            <person name="Wangdi T."/>
            <person name="Whittaker C."/>
            <person name="Wilkinson J."/>
            <person name="Wu Y."/>
            <person name="Wyman D."/>
            <person name="Yadav S."/>
            <person name="Yang S."/>
            <person name="Yang X."/>
            <person name="Yeager S."/>
            <person name="Yee E."/>
            <person name="Young G."/>
            <person name="Zainoun J."/>
            <person name="Zembeck L."/>
            <person name="Zimmer A."/>
            <person name="Zody M."/>
            <person name="Lander E."/>
        </authorList>
    </citation>
    <scope>NUCLEOTIDE SEQUENCE [LARGE SCALE GENOMIC DNA]</scope>
</reference>
<proteinExistence type="predicted"/>
<protein>
    <submittedName>
        <fullName evidence="2">Uncharacterized protein</fullName>
    </submittedName>
</protein>
<keyword evidence="3" id="KW-1185">Reference proteome</keyword>
<dbReference type="Proteomes" id="UP000007875">
    <property type="component" value="Unassembled WGS sequence"/>
</dbReference>
<evidence type="ECO:0000313" key="3">
    <source>
        <dbReference type="Proteomes" id="UP000007875"/>
    </source>
</evidence>
<dbReference type="HOGENOM" id="CLU_1083874_0_0_1"/>
<evidence type="ECO:0000313" key="2">
    <source>
        <dbReference type="Ensembl" id="ENSCSAVP00000012162.1"/>
    </source>
</evidence>